<protein>
    <submittedName>
        <fullName evidence="3">Uncharacterized protein</fullName>
    </submittedName>
</protein>
<evidence type="ECO:0000313" key="3">
    <source>
        <dbReference type="EMBL" id="EFO16332.1"/>
    </source>
</evidence>
<gene>
    <name evidence="3" type="ORF">LOAG_12176</name>
</gene>
<proteinExistence type="predicted"/>
<name>A0A1S0TLP4_LOALO</name>
<dbReference type="EMBL" id="JH712169">
    <property type="protein sequence ID" value="EFO16332.1"/>
    <property type="molecule type" value="Genomic_DNA"/>
</dbReference>
<sequence length="125" mass="14591">NNNNNKTTTTNNNNNNDNNDNNNNNNNNNNNHAICTVFFCLVEKYGWSCCVFGVFTLKIIHTHMHTHTYTCIHTHTHTHTYTHIHTLLAVLVNRLSSTIWTHLLLIFIPFFPLNHLFISCCFLFF</sequence>
<dbReference type="InParanoid" id="A0A1S0TLP4"/>
<dbReference type="GeneID" id="9949636"/>
<organism evidence="3">
    <name type="scientific">Loa loa</name>
    <name type="common">Eye worm</name>
    <name type="synonym">Filaria loa</name>
    <dbReference type="NCBI Taxonomy" id="7209"/>
    <lineage>
        <taxon>Eukaryota</taxon>
        <taxon>Metazoa</taxon>
        <taxon>Ecdysozoa</taxon>
        <taxon>Nematoda</taxon>
        <taxon>Chromadorea</taxon>
        <taxon>Rhabditida</taxon>
        <taxon>Spirurina</taxon>
        <taxon>Spiruromorpha</taxon>
        <taxon>Filarioidea</taxon>
        <taxon>Onchocercidae</taxon>
        <taxon>Loa</taxon>
    </lineage>
</organism>
<dbReference type="AlphaFoldDB" id="A0A1S0TLP4"/>
<feature type="transmembrane region" description="Helical" evidence="2">
    <location>
        <begin position="99"/>
        <end position="124"/>
    </location>
</feature>
<feature type="region of interest" description="Disordered" evidence="1">
    <location>
        <begin position="1"/>
        <end position="25"/>
    </location>
</feature>
<keyword evidence="2" id="KW-0472">Membrane</keyword>
<evidence type="ECO:0000256" key="1">
    <source>
        <dbReference type="SAM" id="MobiDB-lite"/>
    </source>
</evidence>
<keyword evidence="2" id="KW-0812">Transmembrane</keyword>
<dbReference type="CTD" id="9949636"/>
<feature type="non-terminal residue" evidence="3">
    <location>
        <position position="1"/>
    </location>
</feature>
<dbReference type="RefSeq" id="XP_003147738.1">
    <property type="nucleotide sequence ID" value="XM_003147690.1"/>
</dbReference>
<dbReference type="KEGG" id="loa:LOAG_12176"/>
<keyword evidence="2" id="KW-1133">Transmembrane helix</keyword>
<evidence type="ECO:0000256" key="2">
    <source>
        <dbReference type="SAM" id="Phobius"/>
    </source>
</evidence>
<reference evidence="3" key="1">
    <citation type="submission" date="2012-04" db="EMBL/GenBank/DDBJ databases">
        <title>The Genome Sequence of Loa loa.</title>
        <authorList>
            <consortium name="The Broad Institute Genome Sequencing Platform"/>
            <consortium name="Broad Institute Genome Sequencing Center for Infectious Disease"/>
            <person name="Nutman T.B."/>
            <person name="Fink D.L."/>
            <person name="Russ C."/>
            <person name="Young S."/>
            <person name="Zeng Q."/>
            <person name="Gargeya S."/>
            <person name="Alvarado L."/>
            <person name="Berlin A."/>
            <person name="Chapman S.B."/>
            <person name="Chen Z."/>
            <person name="Freedman E."/>
            <person name="Gellesch M."/>
            <person name="Goldberg J."/>
            <person name="Griggs A."/>
            <person name="Gujja S."/>
            <person name="Heilman E.R."/>
            <person name="Heiman D."/>
            <person name="Howarth C."/>
            <person name="Mehta T."/>
            <person name="Neiman D."/>
            <person name="Pearson M."/>
            <person name="Roberts A."/>
            <person name="Saif S."/>
            <person name="Shea T."/>
            <person name="Shenoy N."/>
            <person name="Sisk P."/>
            <person name="Stolte C."/>
            <person name="Sykes S."/>
            <person name="White J."/>
            <person name="Yandava C."/>
            <person name="Haas B."/>
            <person name="Henn M.R."/>
            <person name="Nusbaum C."/>
            <person name="Birren B."/>
        </authorList>
    </citation>
    <scope>NUCLEOTIDE SEQUENCE [LARGE SCALE GENOMIC DNA]</scope>
</reference>
<accession>A0A1S0TLP4</accession>